<dbReference type="Proteomes" id="UP000006743">
    <property type="component" value="Chromosome"/>
</dbReference>
<dbReference type="EMBL" id="CP001321">
    <property type="protein sequence ID" value="ACL32771.1"/>
    <property type="molecule type" value="Genomic_DNA"/>
</dbReference>
<dbReference type="RefSeq" id="WP_015939646.1">
    <property type="nucleotide sequence ID" value="NC_011852.1"/>
</dbReference>
<sequence length="52" mass="5807">MGVYTEFGIGSILTIKGSHESDVSLALERNIPKENIKNALKKQPSVEVHWQL</sequence>
<dbReference type="KEGG" id="hap:HAPS_1160"/>
<proteinExistence type="predicted"/>
<dbReference type="STRING" id="557723.HAPS_1160"/>
<name>B8F619_GLAP5</name>
<evidence type="ECO:0000313" key="2">
    <source>
        <dbReference type="Proteomes" id="UP000006743"/>
    </source>
</evidence>
<dbReference type="AlphaFoldDB" id="B8F619"/>
<organism evidence="1 2">
    <name type="scientific">Glaesserella parasuis serovar 5 (strain SH0165)</name>
    <name type="common">Haemophilus parasuis</name>
    <dbReference type="NCBI Taxonomy" id="557723"/>
    <lineage>
        <taxon>Bacteria</taxon>
        <taxon>Pseudomonadati</taxon>
        <taxon>Pseudomonadota</taxon>
        <taxon>Gammaproteobacteria</taxon>
        <taxon>Pasteurellales</taxon>
        <taxon>Pasteurellaceae</taxon>
        <taxon>Glaesserella</taxon>
    </lineage>
</organism>
<gene>
    <name evidence="1" type="ordered locus">HAPS_1160</name>
</gene>
<accession>B8F619</accession>
<evidence type="ECO:0000313" key="1">
    <source>
        <dbReference type="EMBL" id="ACL32771.1"/>
    </source>
</evidence>
<reference evidence="1 2" key="1">
    <citation type="journal article" date="2009" name="J. Bacteriol.">
        <title>Complete genome sequence of Haemophilus parasuis SH0165.</title>
        <authorList>
            <person name="Yue M."/>
            <person name="Yang F."/>
            <person name="Yang J."/>
            <person name="Bei W."/>
            <person name="Cai X."/>
            <person name="Chen L."/>
            <person name="Dong J."/>
            <person name="Zhou R."/>
            <person name="Jin M."/>
            <person name="Jin Q."/>
            <person name="Chen H."/>
        </authorList>
    </citation>
    <scope>NUCLEOTIDE SEQUENCE [LARGE SCALE GENOMIC DNA]</scope>
    <source>
        <strain evidence="1 2">SH0165</strain>
    </source>
</reference>
<keyword evidence="2" id="KW-1185">Reference proteome</keyword>
<protein>
    <submittedName>
        <fullName evidence="1">Uncharacterized protein</fullName>
    </submittedName>
</protein>
<dbReference type="HOGENOM" id="CLU_3080445_0_0_6"/>